<dbReference type="InterPro" id="IPR051280">
    <property type="entry name" value="Cl-channel/antiporter"/>
</dbReference>
<proteinExistence type="inferred from homology"/>
<comment type="subcellular location">
    <subcellularLocation>
        <location evidence="1 11">Membrane</location>
        <topology evidence="1 11">Multi-pass membrane protein</topology>
    </subcellularLocation>
</comment>
<dbReference type="PROSITE" id="PS51371">
    <property type="entry name" value="CBS"/>
    <property type="match status" value="1"/>
</dbReference>
<evidence type="ECO:0000313" key="14">
    <source>
        <dbReference type="RefSeq" id="XP_017782655.1"/>
    </source>
</evidence>
<feature type="transmembrane region" description="Helical" evidence="11">
    <location>
        <begin position="524"/>
        <end position="548"/>
    </location>
</feature>
<feature type="transmembrane region" description="Helical" evidence="11">
    <location>
        <begin position="389"/>
        <end position="409"/>
    </location>
</feature>
<dbReference type="InterPro" id="IPR014743">
    <property type="entry name" value="Cl-channel_core"/>
</dbReference>
<dbReference type="InterPro" id="IPR046342">
    <property type="entry name" value="CBS_dom_sf"/>
</dbReference>
<evidence type="ECO:0000256" key="1">
    <source>
        <dbReference type="ARBA" id="ARBA00004141"/>
    </source>
</evidence>
<evidence type="ECO:0000256" key="6">
    <source>
        <dbReference type="ARBA" id="ARBA00023065"/>
    </source>
</evidence>
<feature type="transmembrane region" description="Helical" evidence="11">
    <location>
        <begin position="266"/>
        <end position="290"/>
    </location>
</feature>
<keyword evidence="3 11" id="KW-0812">Transmembrane</keyword>
<keyword evidence="5 11" id="KW-1133">Transmembrane helix</keyword>
<dbReference type="InterPro" id="IPR001807">
    <property type="entry name" value="ClC"/>
</dbReference>
<dbReference type="Pfam" id="PF00654">
    <property type="entry name" value="Voltage_CLC"/>
    <property type="match status" value="1"/>
</dbReference>
<comment type="similarity">
    <text evidence="11">Belongs to the chloride channel (TC 2.A.49) family.</text>
</comment>
<dbReference type="GeneID" id="108566994"/>
<feature type="transmembrane region" description="Helical" evidence="11">
    <location>
        <begin position="107"/>
        <end position="129"/>
    </location>
</feature>
<feature type="transmembrane region" description="Helical" evidence="11">
    <location>
        <begin position="461"/>
        <end position="483"/>
    </location>
</feature>
<evidence type="ECO:0000256" key="3">
    <source>
        <dbReference type="ARBA" id="ARBA00022692"/>
    </source>
</evidence>
<evidence type="ECO:0000256" key="7">
    <source>
        <dbReference type="ARBA" id="ARBA00023122"/>
    </source>
</evidence>
<evidence type="ECO:0000256" key="8">
    <source>
        <dbReference type="ARBA" id="ARBA00023136"/>
    </source>
</evidence>
<feature type="transmembrane region" description="Helical" evidence="11">
    <location>
        <begin position="154"/>
        <end position="175"/>
    </location>
</feature>
<keyword evidence="9 11" id="KW-0868">Chloride</keyword>
<sequence length="786" mass="89108">MRNDDFADRRKRKSSSVTFKNTDEIRYTSSSDISIFPPSSTSLDDEFTTIEDTTKTFKQFQYKAGMLNLISKKYESLDYDKMENDVLVNAEEREGYKYFVHKNIMQWVVFLLTGILTAAIASTVDIAIVEVCKVKYYLLDPYLNDNDIGFNKPLFLWMFLNVIPILIGSLMVTYFEPIASGSGIPLVKCYLNGIDLPRILALKTLFVKATGLVCSIAGGVASGKEGPMIHVGACVANLVSKGRMKFCNREIHMFRYFRDDQERRDFVSAGAASGVSAAFGASVGGVLFSLEEGASFWNQNLTWRIFFGSVVSTFTVNLILSAYYGAAGDLTHPSLINMGKFTFTYQISEIPIFALIGSIGGVFGALWNHSNYKLSVFRFKFFKKKWMKVTEACFVSALTAAISFTMAYFTKQCRPITEGHTIYTPRAFCEDANEYNLIARMWLQTPQASVQRLLHDPADEYPLIDLAIFTLAYFFLSCITFGLSTSNGIFVPSLLTGAAWGRMISTIFIMIFPDYKNRVDTGKYALIGAAAHLGGLVRMTISLTVIIMETSDNISFSLPIIITLISAKWTGDFFNEGIYAIQIRLKKAPFLPFDPPPMTHNIYATEVMNNNVVGFRSVETVDFLYETLEKTEHNGFPVLELENPEDDLKYGKIVGLILRDQILLILKKKWFSHNMHLWAGTVTMNIFRDEYLHKYRIEDIELTFEEKAEYSVDFRPFLNHSPYTLLSTASLPKMFRLFRALGLRHLPIVNDSNEVVGMVTRKDLAKFRVYIKKGRMKLHQYIITED</sequence>
<name>A0ABM1N755_NICVS</name>
<keyword evidence="2 11" id="KW-0813">Transport</keyword>
<feature type="domain" description="CBS" evidence="12">
    <location>
        <begin position="718"/>
        <end position="778"/>
    </location>
</feature>
<dbReference type="SMART" id="SM00116">
    <property type="entry name" value="CBS"/>
    <property type="match status" value="2"/>
</dbReference>
<evidence type="ECO:0000256" key="9">
    <source>
        <dbReference type="ARBA" id="ARBA00023214"/>
    </source>
</evidence>
<dbReference type="SUPFAM" id="SSF81340">
    <property type="entry name" value="Clc chloride channel"/>
    <property type="match status" value="1"/>
</dbReference>
<keyword evidence="7 10" id="KW-0129">CBS domain</keyword>
<dbReference type="PANTHER" id="PTHR11689">
    <property type="entry name" value="CHLORIDE CHANNEL PROTEIN CLC FAMILY MEMBER"/>
    <property type="match status" value="1"/>
</dbReference>
<feature type="transmembrane region" description="Helical" evidence="11">
    <location>
        <begin position="347"/>
        <end position="369"/>
    </location>
</feature>
<dbReference type="InterPro" id="IPR000644">
    <property type="entry name" value="CBS_dom"/>
</dbReference>
<dbReference type="CDD" id="cd04591">
    <property type="entry name" value="CBS_pair_voltage-gated_CLC_euk_bac"/>
    <property type="match status" value="1"/>
</dbReference>
<organism evidence="13 14">
    <name type="scientific">Nicrophorus vespilloides</name>
    <name type="common">Boreal carrion beetle</name>
    <dbReference type="NCBI Taxonomy" id="110193"/>
    <lineage>
        <taxon>Eukaryota</taxon>
        <taxon>Metazoa</taxon>
        <taxon>Ecdysozoa</taxon>
        <taxon>Arthropoda</taxon>
        <taxon>Hexapoda</taxon>
        <taxon>Insecta</taxon>
        <taxon>Pterygota</taxon>
        <taxon>Neoptera</taxon>
        <taxon>Endopterygota</taxon>
        <taxon>Coleoptera</taxon>
        <taxon>Polyphaga</taxon>
        <taxon>Staphyliniformia</taxon>
        <taxon>Silphidae</taxon>
        <taxon>Nicrophorinae</taxon>
        <taxon>Nicrophorus</taxon>
    </lineage>
</organism>
<protein>
    <recommendedName>
        <fullName evidence="11">Chloride channel protein</fullName>
    </recommendedName>
</protein>
<evidence type="ECO:0000256" key="4">
    <source>
        <dbReference type="ARBA" id="ARBA00022737"/>
    </source>
</evidence>
<keyword evidence="8 11" id="KW-0472">Membrane</keyword>
<comment type="caution">
    <text evidence="11">Lacks conserved residue(s) required for the propagation of feature annotation.</text>
</comment>
<dbReference type="PRINTS" id="PR00762">
    <property type="entry name" value="CLCHANNEL"/>
</dbReference>
<dbReference type="SUPFAM" id="SSF54631">
    <property type="entry name" value="CBS-domain pair"/>
    <property type="match status" value="1"/>
</dbReference>
<evidence type="ECO:0000313" key="13">
    <source>
        <dbReference type="Proteomes" id="UP000695000"/>
    </source>
</evidence>
<evidence type="ECO:0000256" key="5">
    <source>
        <dbReference type="ARBA" id="ARBA00022989"/>
    </source>
</evidence>
<dbReference type="RefSeq" id="XP_017782655.1">
    <property type="nucleotide sequence ID" value="XM_017927166.1"/>
</dbReference>
<reference evidence="14" key="1">
    <citation type="submission" date="2025-08" db="UniProtKB">
        <authorList>
            <consortium name="RefSeq"/>
        </authorList>
    </citation>
    <scope>IDENTIFICATION</scope>
    <source>
        <tissue evidence="14">Whole Larva</tissue>
    </source>
</reference>
<dbReference type="PANTHER" id="PTHR11689:SF136">
    <property type="entry name" value="H(+)_CL(-) EXCHANGE TRANSPORTER 7"/>
    <property type="match status" value="1"/>
</dbReference>
<dbReference type="Gene3D" id="1.10.3080.10">
    <property type="entry name" value="Clc chloride channel"/>
    <property type="match status" value="1"/>
</dbReference>
<gene>
    <name evidence="14" type="primary">LOC108566994</name>
</gene>
<feature type="transmembrane region" description="Helical" evidence="11">
    <location>
        <begin position="489"/>
        <end position="512"/>
    </location>
</feature>
<evidence type="ECO:0000256" key="11">
    <source>
        <dbReference type="RuleBase" id="RU361221"/>
    </source>
</evidence>
<evidence type="ECO:0000256" key="2">
    <source>
        <dbReference type="ARBA" id="ARBA00022448"/>
    </source>
</evidence>
<keyword evidence="13" id="KW-1185">Reference proteome</keyword>
<evidence type="ECO:0000256" key="10">
    <source>
        <dbReference type="PROSITE-ProRule" id="PRU00703"/>
    </source>
</evidence>
<keyword evidence="4" id="KW-0677">Repeat</keyword>
<dbReference type="Gene3D" id="3.10.580.10">
    <property type="entry name" value="CBS-domain"/>
    <property type="match status" value="1"/>
</dbReference>
<keyword evidence="6 11" id="KW-0406">Ion transport</keyword>
<feature type="transmembrane region" description="Helical" evidence="11">
    <location>
        <begin position="302"/>
        <end position="326"/>
    </location>
</feature>
<evidence type="ECO:0000259" key="12">
    <source>
        <dbReference type="PROSITE" id="PS51371"/>
    </source>
</evidence>
<dbReference type="Proteomes" id="UP000695000">
    <property type="component" value="Unplaced"/>
</dbReference>
<dbReference type="Pfam" id="PF00571">
    <property type="entry name" value="CBS"/>
    <property type="match status" value="1"/>
</dbReference>
<accession>A0ABM1N755</accession>